<dbReference type="EMBL" id="NGJX01000004">
    <property type="protein sequence ID" value="RSU02856.1"/>
    <property type="molecule type" value="Genomic_DNA"/>
</dbReference>
<dbReference type="PANTHER" id="PTHR39453">
    <property type="entry name" value="PHOSPHATE PROPANOYLTRANSFERASE"/>
    <property type="match status" value="1"/>
</dbReference>
<comment type="similarity">
    <text evidence="2 10">Belongs to the PduL family.</text>
</comment>
<dbReference type="PANTHER" id="PTHR39453:SF1">
    <property type="entry name" value="PHOSPHATE PROPANOYLTRANSFERASE"/>
    <property type="match status" value="1"/>
</dbReference>
<dbReference type="RefSeq" id="WP_114289491.1">
    <property type="nucleotide sequence ID" value="NZ_JAFLWK010000035.1"/>
</dbReference>
<keyword evidence="12" id="KW-1185">Reference proteome</keyword>
<reference evidence="11 12" key="1">
    <citation type="submission" date="2017-05" db="EMBL/GenBank/DDBJ databases">
        <title>Vagococcus spp. assemblies.</title>
        <authorList>
            <person name="Gulvik C.A."/>
        </authorList>
    </citation>
    <scope>NUCLEOTIDE SEQUENCE [LARGE SCALE GENOMIC DNA]</scope>
    <source>
        <strain evidence="11 12">NCFB 2497</strain>
    </source>
</reference>
<evidence type="ECO:0000256" key="8">
    <source>
        <dbReference type="ARBA" id="ARBA00023315"/>
    </source>
</evidence>
<evidence type="ECO:0000256" key="10">
    <source>
        <dbReference type="PIRNR" id="PIRNR010130"/>
    </source>
</evidence>
<comment type="cofactor">
    <cofactor evidence="1">
        <name>Zn(2+)</name>
        <dbReference type="ChEBI" id="CHEBI:29105"/>
    </cofactor>
</comment>
<evidence type="ECO:0000313" key="12">
    <source>
        <dbReference type="Proteomes" id="UP000288197"/>
    </source>
</evidence>
<evidence type="ECO:0000256" key="6">
    <source>
        <dbReference type="ARBA" id="ARBA00022723"/>
    </source>
</evidence>
<evidence type="ECO:0000256" key="7">
    <source>
        <dbReference type="ARBA" id="ARBA00022833"/>
    </source>
</evidence>
<dbReference type="NCBIfam" id="NF011652">
    <property type="entry name" value="PRK15070.1"/>
    <property type="match status" value="1"/>
</dbReference>
<accession>A0A369B3J1</accession>
<organism evidence="11 12">
    <name type="scientific">Vagococcus fluvialis</name>
    <dbReference type="NCBI Taxonomy" id="2738"/>
    <lineage>
        <taxon>Bacteria</taxon>
        <taxon>Bacillati</taxon>
        <taxon>Bacillota</taxon>
        <taxon>Bacilli</taxon>
        <taxon>Lactobacillales</taxon>
        <taxon>Enterococcaceae</taxon>
        <taxon>Vagococcus</taxon>
    </lineage>
</organism>
<gene>
    <name evidence="11" type="ORF">CBF32_06210</name>
</gene>
<evidence type="ECO:0000256" key="9">
    <source>
        <dbReference type="ARBA" id="ARBA00047589"/>
    </source>
</evidence>
<dbReference type="GO" id="GO:0016747">
    <property type="term" value="F:acyltransferase activity, transferring groups other than amino-acyl groups"/>
    <property type="evidence" value="ECO:0007669"/>
    <property type="project" value="InterPro"/>
</dbReference>
<keyword evidence="6" id="KW-0479">Metal-binding</keyword>
<dbReference type="GO" id="GO:0051144">
    <property type="term" value="P:1,2-propanediol catabolic process"/>
    <property type="evidence" value="ECO:0007669"/>
    <property type="project" value="UniProtKB-UniPathway"/>
</dbReference>
<evidence type="ECO:0000256" key="5">
    <source>
        <dbReference type="ARBA" id="ARBA00022679"/>
    </source>
</evidence>
<dbReference type="Proteomes" id="UP000288197">
    <property type="component" value="Unassembled WGS sequence"/>
</dbReference>
<comment type="catalytic activity">
    <reaction evidence="9 10">
        <text>propanoyl-CoA + phosphate = propanoyl phosphate + CoA</text>
        <dbReference type="Rhea" id="RHEA:28046"/>
        <dbReference type="ChEBI" id="CHEBI:43474"/>
        <dbReference type="ChEBI" id="CHEBI:57287"/>
        <dbReference type="ChEBI" id="CHEBI:57392"/>
        <dbReference type="ChEBI" id="CHEBI:58933"/>
        <dbReference type="EC" id="2.3.1.222"/>
    </reaction>
</comment>
<comment type="pathway">
    <text evidence="10">Polyol metabolism; 1,2-propanediol degradation.</text>
</comment>
<dbReference type="EC" id="2.3.1.222" evidence="3 10"/>
<evidence type="ECO:0000313" key="11">
    <source>
        <dbReference type="EMBL" id="RSU02856.1"/>
    </source>
</evidence>
<keyword evidence="5 10" id="KW-0808">Transferase</keyword>
<keyword evidence="8 10" id="KW-0012">Acyltransferase</keyword>
<protein>
    <recommendedName>
        <fullName evidence="4 10">Phosphate propanoyltransferase</fullName>
        <ecNumber evidence="3 10">2.3.1.222</ecNumber>
    </recommendedName>
</protein>
<dbReference type="PIRSF" id="PIRSF010130">
    <property type="entry name" value="PduL"/>
    <property type="match status" value="1"/>
</dbReference>
<dbReference type="UniPathway" id="UPA00621"/>
<dbReference type="Pfam" id="PF06130">
    <property type="entry name" value="PTAC"/>
    <property type="match status" value="1"/>
</dbReference>
<comment type="caution">
    <text evidence="11">The sequence shown here is derived from an EMBL/GenBank/DDBJ whole genome shotgun (WGS) entry which is preliminary data.</text>
</comment>
<evidence type="ECO:0000256" key="1">
    <source>
        <dbReference type="ARBA" id="ARBA00001947"/>
    </source>
</evidence>
<comment type="function">
    <text evidence="10">Involved in 1,2-propanediol (1,2-PD) degradation by catalyzing the conversion of propanoyl-CoA to propanoyl-phosphate.</text>
</comment>
<dbReference type="GO" id="GO:0046872">
    <property type="term" value="F:metal ion binding"/>
    <property type="evidence" value="ECO:0007669"/>
    <property type="project" value="UniProtKB-KW"/>
</dbReference>
<evidence type="ECO:0000256" key="2">
    <source>
        <dbReference type="ARBA" id="ARBA00007342"/>
    </source>
</evidence>
<sequence>MANYEELLECIINEIKHNKSNKIVPVGISNRHIHLSQQAVIKLFGEGYELTQLKPLSQTGQFACKECVTLCGPKGVIEKVRVLGPVRQETQVEILMSDTFKLGVPGKVRMSGDIRNTPGLTLIGPKGSLELEEGVIVASRHIHMSEEEAAAFNVIDKEEVSLKVPGIRGGLLDNVMIRVDKSFKLECHLDTDEANAMGITPGLNLEIIKK</sequence>
<dbReference type="InterPro" id="IPR008300">
    <property type="entry name" value="PTAC"/>
</dbReference>
<dbReference type="OrthoDB" id="9784365at2"/>
<evidence type="ECO:0000256" key="3">
    <source>
        <dbReference type="ARBA" id="ARBA00012206"/>
    </source>
</evidence>
<keyword evidence="7" id="KW-0862">Zinc</keyword>
<proteinExistence type="inferred from homology"/>
<dbReference type="AlphaFoldDB" id="A0A369B3J1"/>
<evidence type="ECO:0000256" key="4">
    <source>
        <dbReference type="ARBA" id="ARBA00020837"/>
    </source>
</evidence>
<name>A0A369B3J1_9ENTE</name>
<dbReference type="GeneID" id="63146241"/>